<sequence length="587" mass="67770">MSRKSLLRTPSQSKSVRFGGNVKNILHEFNEGFKENYQLLLNQLKDPTLKSSQILEWLKECIACIHLMDRSHAEIVNVLLKVRWMERESEVVSKFSSFLVTLITTNPVHLRAVIKSLTSSFVLDLSRSSDTSFPQKNEKLVFSTLHHVLKTLFTLIPQSKSTAELIFGESFPYMRKPITSLKSYTQNILHVTNYQPDLRPRVLELILRNLIDLDVHSPRQEILEQEEVDDHEDDENEQVFQMDEDFKEKANACSEMKHPLANRLDTLMHMLLQYIYDTCYDGGELQVENARKLFREIIYLFDDIILPIHLLVHVQYIVFYICSFKQSFHESFIEHCWKKVTNVNNPSILRQSAVCYIASLLARANYVSLSAVKACIDTMTTWAHRYLNECTDILSCTSYCCDITRHGTFYSVCQAIFYIIVFRHKQILQSKLGYHYLQSLNLQHLIVSPLNPLKACLSSVVSIFSSTMRQHQIVYCDTIVERNNRQMLPIVGVPSISTNNPLESFFPFDPCLLKRSISFIQPHYKEWDGRSPESQPQDAEGLKDDEFLEEIEMSLHDSESFPFGSLPKQITPSPISSGFGLITPSPF</sequence>
<gene>
    <name evidence="2" type="ORF">CVLEPA_LOCUS16185</name>
</gene>
<keyword evidence="3" id="KW-1185">Reference proteome</keyword>
<evidence type="ECO:0000313" key="2">
    <source>
        <dbReference type="EMBL" id="CAK8685021.1"/>
    </source>
</evidence>
<reference evidence="2 3" key="1">
    <citation type="submission" date="2024-02" db="EMBL/GenBank/DDBJ databases">
        <authorList>
            <person name="Daric V."/>
            <person name="Darras S."/>
        </authorList>
    </citation>
    <scope>NUCLEOTIDE SEQUENCE [LARGE SCALE GENOMIC DNA]</scope>
</reference>
<dbReference type="EMBL" id="CAWYQH010000098">
    <property type="protein sequence ID" value="CAK8685021.1"/>
    <property type="molecule type" value="Genomic_DNA"/>
</dbReference>
<proteinExistence type="inferred from homology"/>
<name>A0ABP0G2I9_CLALP</name>
<organism evidence="2 3">
    <name type="scientific">Clavelina lepadiformis</name>
    <name type="common">Light-bulb sea squirt</name>
    <name type="synonym">Ascidia lepadiformis</name>
    <dbReference type="NCBI Taxonomy" id="159417"/>
    <lineage>
        <taxon>Eukaryota</taxon>
        <taxon>Metazoa</taxon>
        <taxon>Chordata</taxon>
        <taxon>Tunicata</taxon>
        <taxon>Ascidiacea</taxon>
        <taxon>Aplousobranchia</taxon>
        <taxon>Clavelinidae</taxon>
        <taxon>Clavelina</taxon>
    </lineage>
</organism>
<dbReference type="PANTHER" id="PTHR12790:SF0">
    <property type="entry name" value="RNA POLYMERASE I-SPECIFIC TRANSCRIPTION INITIATION FACTOR RRN3-RELATED"/>
    <property type="match status" value="1"/>
</dbReference>
<comment type="similarity">
    <text evidence="1">Belongs to the RRN3 family.</text>
</comment>
<evidence type="ECO:0000256" key="1">
    <source>
        <dbReference type="ARBA" id="ARBA00010098"/>
    </source>
</evidence>
<evidence type="ECO:0008006" key="4">
    <source>
        <dbReference type="Google" id="ProtNLM"/>
    </source>
</evidence>
<comment type="caution">
    <text evidence="2">The sequence shown here is derived from an EMBL/GenBank/DDBJ whole genome shotgun (WGS) entry which is preliminary data.</text>
</comment>
<dbReference type="PANTHER" id="PTHR12790">
    <property type="entry name" value="TRANSCRIPTION INITIATION FACTOR IA RRN3"/>
    <property type="match status" value="1"/>
</dbReference>
<evidence type="ECO:0000313" key="3">
    <source>
        <dbReference type="Proteomes" id="UP001642483"/>
    </source>
</evidence>
<accession>A0ABP0G2I9</accession>
<protein>
    <recommendedName>
        <fullName evidence="4">RNA polymerase I-specific transcription initiation factor RRN3</fullName>
    </recommendedName>
</protein>
<dbReference type="InterPro" id="IPR007991">
    <property type="entry name" value="RNA_pol_I_trans_ini_fac_RRN3"/>
</dbReference>
<dbReference type="Pfam" id="PF05327">
    <property type="entry name" value="RRN3"/>
    <property type="match status" value="1"/>
</dbReference>
<dbReference type="Proteomes" id="UP001642483">
    <property type="component" value="Unassembled WGS sequence"/>
</dbReference>